<dbReference type="AlphaFoldDB" id="A0A0K1XDB8"/>
<evidence type="ECO:0000313" key="3">
    <source>
        <dbReference type="Proteomes" id="UP000063953"/>
    </source>
</evidence>
<dbReference type="InterPro" id="IPR011978">
    <property type="entry name" value="YgfB-like"/>
</dbReference>
<dbReference type="PANTHER" id="PTHR37528:SF1">
    <property type="entry name" value="UPF0149 PROTEIN YGFB"/>
    <property type="match status" value="1"/>
</dbReference>
<dbReference type="Proteomes" id="UP000063953">
    <property type="component" value="Chromosome"/>
</dbReference>
<sequence length="188" mass="20568">MSAQQSAYHSFATLLTSLQQPVTPAELQGFLLGRSCANANFDQQQWLLDAAELFAGELPETLHSALQGLQLMTYQELTNTETMALTLLLPEDELSLSERLQALSEWCQSFLAGFGLSIGSIVVTEQAAEVLEDFVALANIADAEDGEENEQDYMEVSEYLRVAPLLLFAECGAKQTIVAPQDRAPVTH</sequence>
<protein>
    <submittedName>
        <fullName evidence="2">Uncharacterized protein</fullName>
    </submittedName>
</protein>
<accession>A0A0K1XDB8</accession>
<dbReference type="EMBL" id="CP012365">
    <property type="protein sequence ID" value="AKX59316.1"/>
    <property type="molecule type" value="Genomic_DNA"/>
</dbReference>
<organism evidence="2 3">
    <name type="scientific">Thiopseudomonas alkaliphila</name>
    <dbReference type="NCBI Taxonomy" id="1697053"/>
    <lineage>
        <taxon>Bacteria</taxon>
        <taxon>Pseudomonadati</taxon>
        <taxon>Pseudomonadota</taxon>
        <taxon>Gammaproteobacteria</taxon>
        <taxon>Pseudomonadales</taxon>
        <taxon>Pseudomonadaceae</taxon>
        <taxon>Thiopseudomonas</taxon>
    </lineage>
</organism>
<dbReference type="InterPro" id="IPR036255">
    <property type="entry name" value="YgfB-like_sf"/>
</dbReference>
<name>A0A0K1XDB8_9GAMM</name>
<proteinExistence type="inferred from homology"/>
<dbReference type="Gene3D" id="1.20.120.740">
    <property type="entry name" value="YgfB uncharacterised protein family UPF0149, PF03695"/>
    <property type="match status" value="1"/>
</dbReference>
<keyword evidence="3" id="KW-1185">Reference proteome</keyword>
<dbReference type="Pfam" id="PF03695">
    <property type="entry name" value="UPF0149"/>
    <property type="match status" value="1"/>
</dbReference>
<evidence type="ECO:0000256" key="1">
    <source>
        <dbReference type="ARBA" id="ARBA00038308"/>
    </source>
</evidence>
<comment type="similarity">
    <text evidence="1">Belongs to the UPF0149 family.</text>
</comment>
<gene>
    <name evidence="2" type="ORF">AKN88_04715</name>
</gene>
<dbReference type="STRING" id="1697053.AKN87_06710"/>
<dbReference type="RefSeq" id="WP_053100488.1">
    <property type="nucleotide sequence ID" value="NZ_CP012365.1"/>
</dbReference>
<dbReference type="PANTHER" id="PTHR37528">
    <property type="entry name" value="UPF0149 PROTEIN YGFB"/>
    <property type="match status" value="1"/>
</dbReference>
<dbReference type="NCBIfam" id="NF002562">
    <property type="entry name" value="PRK02166.1"/>
    <property type="match status" value="1"/>
</dbReference>
<reference evidence="2 3" key="1">
    <citation type="journal article" date="2015" name="Genome Announc.">
        <title>Genome Sequences of Oblitimonas alkaliphila gen. nov. sp. nov. (Proposed), a Novel Bacterium of the Pseudomonadaceae Family.</title>
        <authorList>
            <person name="Lauer A.C."/>
            <person name="Nicholson A.C."/>
            <person name="Humrighouse B.W."/>
            <person name="Emery B."/>
            <person name="Drobish A."/>
            <person name="Juieng P."/>
            <person name="Loparev V."/>
            <person name="McQuiston J.R."/>
        </authorList>
    </citation>
    <scope>NUCLEOTIDE SEQUENCE [LARGE SCALE GENOMIC DNA]</scope>
    <source>
        <strain evidence="2 3">E5571</strain>
    </source>
</reference>
<evidence type="ECO:0000313" key="2">
    <source>
        <dbReference type="EMBL" id="AKX59316.1"/>
    </source>
</evidence>
<dbReference type="GO" id="GO:0005829">
    <property type="term" value="C:cytosol"/>
    <property type="evidence" value="ECO:0007669"/>
    <property type="project" value="TreeGrafter"/>
</dbReference>
<dbReference type="SUPFAM" id="SSF101327">
    <property type="entry name" value="YgfB-like"/>
    <property type="match status" value="1"/>
</dbReference>